<dbReference type="EnsemblMetazoa" id="ASTEI02307-RA">
    <property type="protein sequence ID" value="ASTEI02307-PA"/>
    <property type="gene ID" value="ASTEI02307"/>
</dbReference>
<protein>
    <submittedName>
        <fullName evidence="1">Uncharacterized protein</fullName>
    </submittedName>
</protein>
<accession>A0A182Y1H1</accession>
<dbReference type="STRING" id="30069.A0A182Y1H1"/>
<reference evidence="2" key="1">
    <citation type="journal article" date="2014" name="Genome Biol.">
        <title>Genome analysis of a major urban malaria vector mosquito, Anopheles stephensi.</title>
        <authorList>
            <person name="Jiang X."/>
            <person name="Peery A."/>
            <person name="Hall A.B."/>
            <person name="Sharma A."/>
            <person name="Chen X.G."/>
            <person name="Waterhouse R.M."/>
            <person name="Komissarov A."/>
            <person name="Riehle M.M."/>
            <person name="Shouche Y."/>
            <person name="Sharakhova M.V."/>
            <person name="Lawson D."/>
            <person name="Pakpour N."/>
            <person name="Arensburger P."/>
            <person name="Davidson V.L."/>
            <person name="Eiglmeier K."/>
            <person name="Emrich S."/>
            <person name="George P."/>
            <person name="Kennedy R.C."/>
            <person name="Mane S.P."/>
            <person name="Maslen G."/>
            <person name="Oringanje C."/>
            <person name="Qi Y."/>
            <person name="Settlage R."/>
            <person name="Tojo M."/>
            <person name="Tubio J.M."/>
            <person name="Unger M.F."/>
            <person name="Wang B."/>
            <person name="Vernick K.D."/>
            <person name="Ribeiro J.M."/>
            <person name="James A.A."/>
            <person name="Michel K."/>
            <person name="Riehle M.A."/>
            <person name="Luckhart S."/>
            <person name="Sharakhov I.V."/>
            <person name="Tu Z."/>
        </authorList>
    </citation>
    <scope>NUCLEOTIDE SEQUENCE [LARGE SCALE GENOMIC DNA]</scope>
    <source>
        <strain evidence="2">Indian</strain>
    </source>
</reference>
<organism evidence="1 2">
    <name type="scientific">Anopheles stephensi</name>
    <name type="common">Indo-Pakistan malaria mosquito</name>
    <dbReference type="NCBI Taxonomy" id="30069"/>
    <lineage>
        <taxon>Eukaryota</taxon>
        <taxon>Metazoa</taxon>
        <taxon>Ecdysozoa</taxon>
        <taxon>Arthropoda</taxon>
        <taxon>Hexapoda</taxon>
        <taxon>Insecta</taxon>
        <taxon>Pterygota</taxon>
        <taxon>Neoptera</taxon>
        <taxon>Endopterygota</taxon>
        <taxon>Diptera</taxon>
        <taxon>Nematocera</taxon>
        <taxon>Culicoidea</taxon>
        <taxon>Culicidae</taxon>
        <taxon>Anophelinae</taxon>
        <taxon>Anopheles</taxon>
    </lineage>
</organism>
<evidence type="ECO:0000313" key="1">
    <source>
        <dbReference type="EnsemblMetazoa" id="ASTEI02307-PA"/>
    </source>
</evidence>
<evidence type="ECO:0000313" key="2">
    <source>
        <dbReference type="Proteomes" id="UP000076408"/>
    </source>
</evidence>
<dbReference type="AlphaFoldDB" id="A0A182Y1H1"/>
<dbReference type="VEuPathDB" id="VectorBase:ASTEI02307"/>
<keyword evidence="2" id="KW-1185">Reference proteome</keyword>
<dbReference type="Proteomes" id="UP000076408">
    <property type="component" value="Unassembled WGS sequence"/>
</dbReference>
<sequence length="84" mass="9340">MLNDECKDLEQYNGIVCVAFLGSHNAGQLGNNLNVTSNTTTNQLIMSTKQLQLKLQQQQVQQQQQQQQTQQIIAATSSQPQPDP</sequence>
<name>A0A182Y1H1_ANOST</name>
<reference evidence="1" key="2">
    <citation type="submission" date="2020-05" db="UniProtKB">
        <authorList>
            <consortium name="EnsemblMetazoa"/>
        </authorList>
    </citation>
    <scope>IDENTIFICATION</scope>
    <source>
        <strain evidence="1">Indian</strain>
    </source>
</reference>
<proteinExistence type="predicted"/>